<evidence type="ECO:0000256" key="1">
    <source>
        <dbReference type="ARBA" id="ARBA00004496"/>
    </source>
</evidence>
<dbReference type="EMBL" id="BNJQ01000025">
    <property type="protein sequence ID" value="GHP09515.1"/>
    <property type="molecule type" value="Genomic_DNA"/>
</dbReference>
<name>A0A830HS28_9CHLO</name>
<evidence type="ECO:0000256" key="6">
    <source>
        <dbReference type="HAMAP-Rule" id="MF_03015"/>
    </source>
</evidence>
<evidence type="ECO:0000256" key="3">
    <source>
        <dbReference type="ARBA" id="ARBA00022490"/>
    </source>
</evidence>
<keyword evidence="5 6" id="KW-0687">Ribonucleoprotein</keyword>
<dbReference type="Pfam" id="PF00318">
    <property type="entry name" value="Ribosomal_S2"/>
    <property type="match status" value="2"/>
</dbReference>
<dbReference type="InterPro" id="IPR023591">
    <property type="entry name" value="Ribosomal_uS2_flav_dom_sf"/>
</dbReference>
<dbReference type="InterPro" id="IPR005707">
    <property type="entry name" value="Ribosomal_uS2_euk/arc"/>
</dbReference>
<protein>
    <recommendedName>
        <fullName evidence="6">Small ribosomal subunit protein uS2</fullName>
    </recommendedName>
</protein>
<keyword evidence="4 6" id="KW-0689">Ribosomal protein</keyword>
<dbReference type="GO" id="GO:0022627">
    <property type="term" value="C:cytosolic small ribosomal subunit"/>
    <property type="evidence" value="ECO:0007669"/>
    <property type="project" value="UniProtKB-UniRule"/>
</dbReference>
<dbReference type="InterPro" id="IPR001865">
    <property type="entry name" value="Ribosomal_uS2"/>
</dbReference>
<comment type="caution">
    <text evidence="9">The sequence shown here is derived from an EMBL/GenBank/DDBJ whole genome shotgun (WGS) entry which is preliminary data.</text>
</comment>
<dbReference type="GO" id="GO:0006412">
    <property type="term" value="P:translation"/>
    <property type="evidence" value="ECO:0007669"/>
    <property type="project" value="UniProtKB-UniRule"/>
</dbReference>
<evidence type="ECO:0000256" key="4">
    <source>
        <dbReference type="ARBA" id="ARBA00022980"/>
    </source>
</evidence>
<feature type="region of interest" description="Disordered" evidence="8">
    <location>
        <begin position="249"/>
        <end position="303"/>
    </location>
</feature>
<dbReference type="InterPro" id="IPR027498">
    <property type="entry name" value="Ribosomal_uS2_euk"/>
</dbReference>
<comment type="function">
    <text evidence="6">Required for the assembly and/or stability of the 40S ribosomal subunit. Required for the processing of the 20S rRNA-precursor to mature 18S rRNA in a late step of the maturation of 40S ribosomal subunits.</text>
</comment>
<evidence type="ECO:0000313" key="10">
    <source>
        <dbReference type="Proteomes" id="UP000660262"/>
    </source>
</evidence>
<comment type="similarity">
    <text evidence="2 6 7">Belongs to the universal ribosomal protein uS2 family.</text>
</comment>
<evidence type="ECO:0000256" key="8">
    <source>
        <dbReference type="SAM" id="MobiDB-lite"/>
    </source>
</evidence>
<dbReference type="InterPro" id="IPR018130">
    <property type="entry name" value="Ribosomal_uS2_CS"/>
</dbReference>
<accession>A0A830HS28</accession>
<dbReference type="HAMAP" id="MF_03015">
    <property type="entry name" value="Ribosomal_S2_euk"/>
    <property type="match status" value="1"/>
</dbReference>
<dbReference type="FunFam" id="3.40.50.10490:FF:000017">
    <property type="entry name" value="40S ribosomal protein SA"/>
    <property type="match status" value="1"/>
</dbReference>
<evidence type="ECO:0000256" key="7">
    <source>
        <dbReference type="RuleBase" id="RU003631"/>
    </source>
</evidence>
<keyword evidence="3 6" id="KW-0963">Cytoplasm</keyword>
<dbReference type="PROSITE" id="PS00962">
    <property type="entry name" value="RIBOSOMAL_S2_1"/>
    <property type="match status" value="1"/>
</dbReference>
<evidence type="ECO:0000256" key="2">
    <source>
        <dbReference type="ARBA" id="ARBA00006242"/>
    </source>
</evidence>
<dbReference type="GO" id="GO:0000028">
    <property type="term" value="P:ribosomal small subunit assembly"/>
    <property type="evidence" value="ECO:0007669"/>
    <property type="project" value="UniProtKB-UniRule"/>
</dbReference>
<dbReference type="PRINTS" id="PR00395">
    <property type="entry name" value="RIBOSOMALS2"/>
</dbReference>
<dbReference type="GO" id="GO:0003735">
    <property type="term" value="F:structural constituent of ribosome"/>
    <property type="evidence" value="ECO:0007669"/>
    <property type="project" value="UniProtKB-UniRule"/>
</dbReference>
<reference evidence="9" key="1">
    <citation type="submission" date="2020-10" db="EMBL/GenBank/DDBJ databases">
        <title>Unveiling of a novel bifunctional photoreceptor, Dualchrome1, isolated from a cosmopolitan green alga.</title>
        <authorList>
            <person name="Suzuki S."/>
            <person name="Kawachi M."/>
        </authorList>
    </citation>
    <scope>NUCLEOTIDE SEQUENCE</scope>
    <source>
        <strain evidence="9">NIES 2893</strain>
    </source>
</reference>
<gene>
    <name evidence="9" type="ORF">PPROV_000825000</name>
</gene>
<comment type="subunit">
    <text evidence="6">Component of the small ribosomal subunit. Mature ribosomes consist of a small (40S) and a large (60S) subunit. The 40S subunit contains about 33 different proteins and 1 molecule of RNA (18S). The 60S subunit contains about 49 different proteins and 3 molecules of RNA (25S, 5.8S and 5S). Interacts with ribosomal protein S21.</text>
</comment>
<comment type="subcellular location">
    <subcellularLocation>
        <location evidence="1 6">Cytoplasm</location>
    </subcellularLocation>
</comment>
<evidence type="ECO:0000313" key="9">
    <source>
        <dbReference type="EMBL" id="GHP09515.1"/>
    </source>
</evidence>
<dbReference type="NCBIfam" id="TIGR01012">
    <property type="entry name" value="uS2_euk_arch"/>
    <property type="match status" value="1"/>
</dbReference>
<dbReference type="PANTHER" id="PTHR11489">
    <property type="entry name" value="40S RIBOSOMAL PROTEIN SA"/>
    <property type="match status" value="1"/>
</dbReference>
<keyword evidence="10" id="KW-1185">Reference proteome</keyword>
<dbReference type="Gene3D" id="3.40.50.10490">
    <property type="entry name" value="Glucose-6-phosphate isomerase like protein, domain 1"/>
    <property type="match status" value="1"/>
</dbReference>
<sequence length="303" mass="32359">MASQKELDIQLMLAAGAHLGTKNCNHAMERYVWRRRPDGIFVLNLGQTWEKLMLAARVIVAIENPKDIVVCSARPYGQRAVMKFGQYVGPKALAGRHTPGTFTNQSGKDFCEPRLLVVTDPRTDHQPINESSYMNVPVIAFCDTDSPLEFVDIAIPANNKGKHSIGVLYYLLSRMVLQMRGTVTASNPWDVMVDLYFYRDPEEAKEQEEAQNALTGGDAAGAAYGQAEPAQPEWGDAAAAPTGGFEAAGGFVPAGVPQAGGDNWGAPAAGGWDPAAPPGPVPGIADPYAGYGGQPGMPPQGYN</sequence>
<dbReference type="PROSITE" id="PS00963">
    <property type="entry name" value="RIBOSOMAL_S2_2"/>
    <property type="match status" value="1"/>
</dbReference>
<proteinExistence type="inferred from homology"/>
<dbReference type="SUPFAM" id="SSF52313">
    <property type="entry name" value="Ribosomal protein S2"/>
    <property type="match status" value="1"/>
</dbReference>
<feature type="compositionally biased region" description="Low complexity" evidence="8">
    <location>
        <begin position="259"/>
        <end position="274"/>
    </location>
</feature>
<evidence type="ECO:0000256" key="5">
    <source>
        <dbReference type="ARBA" id="ARBA00023274"/>
    </source>
</evidence>
<organism evidence="9 10">
    <name type="scientific">Pycnococcus provasolii</name>
    <dbReference type="NCBI Taxonomy" id="41880"/>
    <lineage>
        <taxon>Eukaryota</taxon>
        <taxon>Viridiplantae</taxon>
        <taxon>Chlorophyta</taxon>
        <taxon>Pseudoscourfieldiophyceae</taxon>
        <taxon>Pseudoscourfieldiales</taxon>
        <taxon>Pycnococcaceae</taxon>
        <taxon>Pycnococcus</taxon>
    </lineage>
</organism>
<dbReference type="Proteomes" id="UP000660262">
    <property type="component" value="Unassembled WGS sequence"/>
</dbReference>
<dbReference type="OrthoDB" id="414863at2759"/>
<dbReference type="CDD" id="cd01425">
    <property type="entry name" value="RPS2"/>
    <property type="match status" value="1"/>
</dbReference>
<dbReference type="AlphaFoldDB" id="A0A830HS28"/>